<organism evidence="1 2">
    <name type="scientific">Zhongshania aliphaticivorans</name>
    <dbReference type="NCBI Taxonomy" id="1470434"/>
    <lineage>
        <taxon>Bacteria</taxon>
        <taxon>Pseudomonadati</taxon>
        <taxon>Pseudomonadota</taxon>
        <taxon>Gammaproteobacteria</taxon>
        <taxon>Cellvibrionales</taxon>
        <taxon>Spongiibacteraceae</taxon>
        <taxon>Zhongshania</taxon>
    </lineage>
</organism>
<dbReference type="Proteomes" id="UP000074119">
    <property type="component" value="Chromosome"/>
</dbReference>
<dbReference type="AlphaFoldDB" id="A0A127M964"/>
<dbReference type="KEGG" id="zal:AZF00_16395"/>
<dbReference type="EMBL" id="CP014544">
    <property type="protein sequence ID" value="AMO69783.1"/>
    <property type="molecule type" value="Genomic_DNA"/>
</dbReference>
<proteinExistence type="predicted"/>
<evidence type="ECO:0000313" key="2">
    <source>
        <dbReference type="Proteomes" id="UP000074119"/>
    </source>
</evidence>
<protein>
    <submittedName>
        <fullName evidence="1">Uncharacterized protein</fullName>
    </submittedName>
</protein>
<dbReference type="STRING" id="1470434.AZF00_16395"/>
<name>A0A127M964_9GAMM</name>
<reference evidence="1 2" key="1">
    <citation type="submission" date="2015-12" db="EMBL/GenBank/DDBJ databases">
        <authorList>
            <person name="Shamseldin A."/>
            <person name="Moawad H."/>
            <person name="Abd El-Rahim W.M."/>
            <person name="Sadowsky M.J."/>
        </authorList>
    </citation>
    <scope>NUCLEOTIDE SEQUENCE [LARGE SCALE GENOMIC DNA]</scope>
    <source>
        <strain evidence="1 2">SM2</strain>
    </source>
</reference>
<accession>A0A127M964</accession>
<gene>
    <name evidence="1" type="ORF">AZF00_16395</name>
</gene>
<evidence type="ECO:0000313" key="1">
    <source>
        <dbReference type="EMBL" id="AMO69783.1"/>
    </source>
</evidence>
<sequence length="61" mass="6593">MAYPSHTCPAIAVNFPHLFIRGNTLSSSTALAAAILGIRIGLERRPFELALPELYLSILAL</sequence>